<evidence type="ECO:0000313" key="16">
    <source>
        <dbReference type="Proteomes" id="UP001447842"/>
    </source>
</evidence>
<dbReference type="PANTHER" id="PTHR30069">
    <property type="entry name" value="TONB-DEPENDENT OUTER MEMBRANE RECEPTOR"/>
    <property type="match status" value="1"/>
</dbReference>
<feature type="chain" id="PRO_5046921713" evidence="12">
    <location>
        <begin position="20"/>
        <end position="731"/>
    </location>
</feature>
<reference evidence="15 16" key="1">
    <citation type="submission" date="2024-03" db="EMBL/GenBank/DDBJ databases">
        <title>Sulfurimonas sp. HSL3-1.</title>
        <authorList>
            <person name="Wang S."/>
        </authorList>
    </citation>
    <scope>NUCLEOTIDE SEQUENCE [LARGE SCALE GENOMIC DNA]</scope>
    <source>
        <strain evidence="15 16">HSL3-1</strain>
    </source>
</reference>
<dbReference type="Gene3D" id="2.170.130.10">
    <property type="entry name" value="TonB-dependent receptor, plug domain"/>
    <property type="match status" value="1"/>
</dbReference>
<evidence type="ECO:0000313" key="15">
    <source>
        <dbReference type="EMBL" id="XAU14038.1"/>
    </source>
</evidence>
<evidence type="ECO:0000256" key="9">
    <source>
        <dbReference type="ARBA" id="ARBA00023237"/>
    </source>
</evidence>
<evidence type="ECO:0000256" key="12">
    <source>
        <dbReference type="SAM" id="SignalP"/>
    </source>
</evidence>
<dbReference type="InterPro" id="IPR012910">
    <property type="entry name" value="Plug_dom"/>
</dbReference>
<protein>
    <submittedName>
        <fullName evidence="15">TonB-dependent receptor</fullName>
    </submittedName>
</protein>
<evidence type="ECO:0000256" key="8">
    <source>
        <dbReference type="ARBA" id="ARBA00023170"/>
    </source>
</evidence>
<dbReference type="Gene3D" id="2.40.170.20">
    <property type="entry name" value="TonB-dependent receptor, beta-barrel domain"/>
    <property type="match status" value="1"/>
</dbReference>
<feature type="signal peptide" evidence="12">
    <location>
        <begin position="1"/>
        <end position="19"/>
    </location>
</feature>
<dbReference type="SUPFAM" id="SSF56935">
    <property type="entry name" value="Porins"/>
    <property type="match status" value="1"/>
</dbReference>
<name>A0ABZ3H7G5_9BACT</name>
<proteinExistence type="inferred from homology"/>
<evidence type="ECO:0000256" key="6">
    <source>
        <dbReference type="ARBA" id="ARBA00023077"/>
    </source>
</evidence>
<evidence type="ECO:0000256" key="2">
    <source>
        <dbReference type="ARBA" id="ARBA00022448"/>
    </source>
</evidence>
<evidence type="ECO:0000256" key="11">
    <source>
        <dbReference type="RuleBase" id="RU003357"/>
    </source>
</evidence>
<dbReference type="InterPro" id="IPR036942">
    <property type="entry name" value="Beta-barrel_TonB_sf"/>
</dbReference>
<evidence type="ECO:0000256" key="5">
    <source>
        <dbReference type="ARBA" id="ARBA00022729"/>
    </source>
</evidence>
<dbReference type="Pfam" id="PF00593">
    <property type="entry name" value="TonB_dep_Rec_b-barrel"/>
    <property type="match status" value="1"/>
</dbReference>
<evidence type="ECO:0000256" key="1">
    <source>
        <dbReference type="ARBA" id="ARBA00004571"/>
    </source>
</evidence>
<sequence length="731" mass="80624">MKLFYLSLAAAVACSGLNAENVVKMGDLTVTATKIEQDTFESPASVSVVTAKTIEEKSVQRADQALKDLPGVYVRALGGNLPSNFSNTVTLRGIPGYYRTAVLVDGIALNDAFSGAVNWSSIAVDDIDQIEVVSGPFSSLYGGNAMGGVINVITKKPTKTQLSAKIGLGSNQYKSEKFLYRSKLGEKLGIALNYERQDSDGYISDKVVKTFSSGSGTTPVTGWKKTTNTYGDTAYILGDKGRRSWWSTNAGLKLFYDIDERSELRLGASQYRYETDFEHFNTYLRDGAGTPIYSGNVEIDDNGPYNKTISEKDFLFGPNGQDITKYTLEYKIDFENDITVKADAAYTEYDYWYISQASGATISGGSGSISEIPSKKTYGALQASFPIGQSHLVVAGVDFNKNELSKKTTNLTNWRYDGSKTDLTYHSDGQSTTQAVFFQDEILLGEKWSFYIGGRYDYWKTDGTVRGYGTSPYVLPYPSRNDSQFSPKVSAVYRAGEKATIRASVGSAFRAPTLSDLYSSWLASNGKLSQANPNLKPEKTTSWEIGFEQQFDSKTLVRATYYENYLTDLIYTTDVNATLSEKRNAGKAEIKGVELSIKQELIEGIDAFINYTYTDAKIVKNSAVPASEGKRVTYTPEHQFNLGMNVSKGAWSGSLIGSYVGDVTTKDDNSDTVKNVYGGFQSYFVADAKIAYDVQENLGISLAVNNLLDREYYQYYLMPGRTFYGELSFKF</sequence>
<evidence type="ECO:0000259" key="13">
    <source>
        <dbReference type="Pfam" id="PF00593"/>
    </source>
</evidence>
<dbReference type="InterPro" id="IPR000531">
    <property type="entry name" value="Beta-barrel_TonB"/>
</dbReference>
<dbReference type="EMBL" id="CP147920">
    <property type="protein sequence ID" value="XAU14038.1"/>
    <property type="molecule type" value="Genomic_DNA"/>
</dbReference>
<dbReference type="PROSITE" id="PS52016">
    <property type="entry name" value="TONB_DEPENDENT_REC_3"/>
    <property type="match status" value="1"/>
</dbReference>
<organism evidence="15 16">
    <name type="scientific">Sulfurimonas diazotrophicus</name>
    <dbReference type="NCBI Taxonomy" id="3131939"/>
    <lineage>
        <taxon>Bacteria</taxon>
        <taxon>Pseudomonadati</taxon>
        <taxon>Campylobacterota</taxon>
        <taxon>Epsilonproteobacteria</taxon>
        <taxon>Campylobacterales</taxon>
        <taxon>Sulfurimonadaceae</taxon>
        <taxon>Sulfurimonas</taxon>
    </lineage>
</organism>
<keyword evidence="9 10" id="KW-0998">Cell outer membrane</keyword>
<dbReference type="Pfam" id="PF07715">
    <property type="entry name" value="Plug"/>
    <property type="match status" value="1"/>
</dbReference>
<evidence type="ECO:0000256" key="4">
    <source>
        <dbReference type="ARBA" id="ARBA00022692"/>
    </source>
</evidence>
<keyword evidence="2 10" id="KW-0813">Transport</keyword>
<comment type="similarity">
    <text evidence="10 11">Belongs to the TonB-dependent receptor family.</text>
</comment>
<evidence type="ECO:0000256" key="3">
    <source>
        <dbReference type="ARBA" id="ARBA00022452"/>
    </source>
</evidence>
<comment type="subcellular location">
    <subcellularLocation>
        <location evidence="1 10">Cell outer membrane</location>
        <topology evidence="1 10">Multi-pass membrane protein</topology>
    </subcellularLocation>
</comment>
<evidence type="ECO:0000256" key="7">
    <source>
        <dbReference type="ARBA" id="ARBA00023136"/>
    </source>
</evidence>
<dbReference type="PANTHER" id="PTHR30069:SF29">
    <property type="entry name" value="HEMOGLOBIN AND HEMOGLOBIN-HAPTOGLOBIN-BINDING PROTEIN 1-RELATED"/>
    <property type="match status" value="1"/>
</dbReference>
<accession>A0ABZ3H7G5</accession>
<evidence type="ECO:0000259" key="14">
    <source>
        <dbReference type="Pfam" id="PF07715"/>
    </source>
</evidence>
<gene>
    <name evidence="15" type="ORF">WCY31_07180</name>
</gene>
<keyword evidence="7 10" id="KW-0472">Membrane</keyword>
<keyword evidence="16" id="KW-1185">Reference proteome</keyword>
<dbReference type="InterPro" id="IPR039426">
    <property type="entry name" value="TonB-dep_rcpt-like"/>
</dbReference>
<dbReference type="InterPro" id="IPR037066">
    <property type="entry name" value="Plug_dom_sf"/>
</dbReference>
<dbReference type="RefSeq" id="WP_345971871.1">
    <property type="nucleotide sequence ID" value="NZ_CP147920.1"/>
</dbReference>
<keyword evidence="8 15" id="KW-0675">Receptor</keyword>
<keyword evidence="6 11" id="KW-0798">TonB box</keyword>
<dbReference type="Proteomes" id="UP001447842">
    <property type="component" value="Chromosome"/>
</dbReference>
<feature type="domain" description="TonB-dependent receptor plug" evidence="14">
    <location>
        <begin position="40"/>
        <end position="149"/>
    </location>
</feature>
<keyword evidence="5 12" id="KW-0732">Signal</keyword>
<keyword evidence="4 10" id="KW-0812">Transmembrane</keyword>
<feature type="domain" description="TonB-dependent receptor-like beta-barrel" evidence="13">
    <location>
        <begin position="270"/>
        <end position="707"/>
    </location>
</feature>
<evidence type="ECO:0000256" key="10">
    <source>
        <dbReference type="PROSITE-ProRule" id="PRU01360"/>
    </source>
</evidence>
<dbReference type="CDD" id="cd01347">
    <property type="entry name" value="ligand_gated_channel"/>
    <property type="match status" value="1"/>
</dbReference>
<keyword evidence="3 10" id="KW-1134">Transmembrane beta strand</keyword>